<accession>A0ABP7FSN6</accession>
<evidence type="ECO:0000313" key="4">
    <source>
        <dbReference type="EMBL" id="GAA3745139.1"/>
    </source>
</evidence>
<feature type="compositionally biased region" description="Low complexity" evidence="1">
    <location>
        <begin position="64"/>
        <end position="73"/>
    </location>
</feature>
<dbReference type="SUPFAM" id="SSF55486">
    <property type="entry name" value="Metalloproteases ('zincins'), catalytic domain"/>
    <property type="match status" value="1"/>
</dbReference>
<feature type="transmembrane region" description="Helical" evidence="2">
    <location>
        <begin position="25"/>
        <end position="46"/>
    </location>
</feature>
<name>A0ABP7FSN6_9ACTN</name>
<comment type="caution">
    <text evidence="4">The sequence shown here is derived from an EMBL/GenBank/DDBJ whole genome shotgun (WGS) entry which is preliminary data.</text>
</comment>
<feature type="region of interest" description="Disordered" evidence="1">
    <location>
        <begin position="50"/>
        <end position="86"/>
    </location>
</feature>
<gene>
    <name evidence="4" type="ORF">GCM10022402_25980</name>
</gene>
<keyword evidence="2" id="KW-0812">Transmembrane</keyword>
<dbReference type="InterPro" id="IPR022603">
    <property type="entry name" value="DUF3152"/>
</dbReference>
<dbReference type="Pfam" id="PF11350">
    <property type="entry name" value="DUF3152"/>
    <property type="match status" value="1"/>
</dbReference>
<dbReference type="Proteomes" id="UP001500908">
    <property type="component" value="Unassembled WGS sequence"/>
</dbReference>
<reference evidence="5" key="1">
    <citation type="journal article" date="2019" name="Int. J. Syst. Evol. Microbiol.">
        <title>The Global Catalogue of Microorganisms (GCM) 10K type strain sequencing project: providing services to taxonomists for standard genome sequencing and annotation.</title>
        <authorList>
            <consortium name="The Broad Institute Genomics Platform"/>
            <consortium name="The Broad Institute Genome Sequencing Center for Infectious Disease"/>
            <person name="Wu L."/>
            <person name="Ma J."/>
        </authorList>
    </citation>
    <scope>NUCLEOTIDE SEQUENCE [LARGE SCALE GENOMIC DNA]</scope>
    <source>
        <strain evidence="5">JCM 17137</strain>
    </source>
</reference>
<dbReference type="InterPro" id="IPR024079">
    <property type="entry name" value="MetalloPept_cat_dom_sf"/>
</dbReference>
<evidence type="ECO:0000256" key="2">
    <source>
        <dbReference type="SAM" id="Phobius"/>
    </source>
</evidence>
<feature type="domain" description="DUF3152" evidence="3">
    <location>
        <begin position="98"/>
        <end position="259"/>
    </location>
</feature>
<organism evidence="4 5">
    <name type="scientific">Salinactinospora qingdaonensis</name>
    <dbReference type="NCBI Taxonomy" id="702744"/>
    <lineage>
        <taxon>Bacteria</taxon>
        <taxon>Bacillati</taxon>
        <taxon>Actinomycetota</taxon>
        <taxon>Actinomycetes</taxon>
        <taxon>Streptosporangiales</taxon>
        <taxon>Nocardiopsidaceae</taxon>
        <taxon>Salinactinospora</taxon>
    </lineage>
</organism>
<dbReference type="EMBL" id="BAABDD010000010">
    <property type="protein sequence ID" value="GAA3745139.1"/>
    <property type="molecule type" value="Genomic_DNA"/>
</dbReference>
<proteinExistence type="predicted"/>
<evidence type="ECO:0000259" key="3">
    <source>
        <dbReference type="Pfam" id="PF11350"/>
    </source>
</evidence>
<keyword evidence="2" id="KW-1133">Transmembrane helix</keyword>
<evidence type="ECO:0000256" key="1">
    <source>
        <dbReference type="SAM" id="MobiDB-lite"/>
    </source>
</evidence>
<sequence>MATSGAHTHRERGPSPRRRRDRLSLALLAGLAVVGAGLVLLATGVFPPGSGEREGVPSSALSTAPADSASQRPSPSPSSPEPSPTPVLLRSAVQEVDSAGGELDVVSGTSEVAGSGPLKRYLVEVEKGLPGEAADFAAAVEKILADPRSWGGDGELSFQRVDEGEVDFRVALAAPDTVDTLCAPLQTNGRVSCTQGGRAIINQNRWVSGVEHFDGDLKTYRIYVINHEVGHALGHGHVNCPSPGAPAPVMQQQTFGLQGCERNGWVHPDPE</sequence>
<dbReference type="Gene3D" id="3.40.390.10">
    <property type="entry name" value="Collagenase (Catalytic Domain)"/>
    <property type="match status" value="1"/>
</dbReference>
<feature type="compositionally biased region" description="Pro residues" evidence="1">
    <location>
        <begin position="74"/>
        <end position="85"/>
    </location>
</feature>
<protein>
    <recommendedName>
        <fullName evidence="3">DUF3152 domain-containing protein</fullName>
    </recommendedName>
</protein>
<keyword evidence="2" id="KW-0472">Membrane</keyword>
<keyword evidence="5" id="KW-1185">Reference proteome</keyword>
<evidence type="ECO:0000313" key="5">
    <source>
        <dbReference type="Proteomes" id="UP001500908"/>
    </source>
</evidence>